<dbReference type="Proteomes" id="UP001059836">
    <property type="component" value="Chromosome"/>
</dbReference>
<protein>
    <submittedName>
        <fullName evidence="3">Peptidase M15</fullName>
    </submittedName>
</protein>
<proteinExistence type="predicted"/>
<keyword evidence="1" id="KW-0732">Signal</keyword>
<dbReference type="CDD" id="cd14846">
    <property type="entry name" value="Peptidase_M15_like"/>
    <property type="match status" value="1"/>
</dbReference>
<dbReference type="SUPFAM" id="SSF55166">
    <property type="entry name" value="Hedgehog/DD-peptidase"/>
    <property type="match status" value="1"/>
</dbReference>
<sequence length="184" mass="19347">MRHARQLVAALAIAVIPATVGVAASTASAAPTGAIGIEDGVVPAGVSVFDNSYPAVSRLDGTLLVALRSAAGVARTGGVTFVVNSGWRSRAYQQYLLDQAVTTYGSLSEARRWVATPATSPHVSGKAVDIGGTGAADWLGRFGATYGLCRIYQNEPWHFEFRARATTRGCPPGYTDPTHDPRMR</sequence>
<dbReference type="EMBL" id="CP045809">
    <property type="protein sequence ID" value="QHN33932.1"/>
    <property type="molecule type" value="Genomic_DNA"/>
</dbReference>
<gene>
    <name evidence="3" type="ORF">GII31_02435</name>
</gene>
<evidence type="ECO:0000259" key="2">
    <source>
        <dbReference type="Pfam" id="PF02557"/>
    </source>
</evidence>
<organism evidence="3 4">
    <name type="scientific">Gordonia pseudamarae</name>
    <dbReference type="NCBI Taxonomy" id="2831662"/>
    <lineage>
        <taxon>Bacteria</taxon>
        <taxon>Bacillati</taxon>
        <taxon>Actinomycetota</taxon>
        <taxon>Actinomycetes</taxon>
        <taxon>Mycobacteriales</taxon>
        <taxon>Gordoniaceae</taxon>
        <taxon>Gordonia</taxon>
    </lineage>
</organism>
<dbReference type="RefSeq" id="WP_213246473.1">
    <property type="nucleotide sequence ID" value="NZ_CP045806.1"/>
</dbReference>
<dbReference type="InterPro" id="IPR009045">
    <property type="entry name" value="Zn_M74/Hedgehog-like"/>
</dbReference>
<evidence type="ECO:0000313" key="3">
    <source>
        <dbReference type="EMBL" id="QHN33932.1"/>
    </source>
</evidence>
<feature type="chain" id="PRO_5047270085" evidence="1">
    <location>
        <begin position="30"/>
        <end position="184"/>
    </location>
</feature>
<feature type="signal peptide" evidence="1">
    <location>
        <begin position="1"/>
        <end position="29"/>
    </location>
</feature>
<dbReference type="Gene3D" id="3.30.1380.10">
    <property type="match status" value="1"/>
</dbReference>
<keyword evidence="4" id="KW-1185">Reference proteome</keyword>
<reference evidence="3" key="1">
    <citation type="journal article" date="2021" name="Nat. Microbiol.">
        <title>Cocultivation of an ultrasmall environmental parasitic bacterium with lytic ability against bacteria associated with wastewater foams.</title>
        <authorList>
            <person name="Batinovic S."/>
            <person name="Rose J.J.A."/>
            <person name="Ratcliffe J."/>
            <person name="Seviour R.J."/>
            <person name="Petrovski S."/>
        </authorList>
    </citation>
    <scope>NUCLEOTIDE SEQUENCE</scope>
    <source>
        <strain evidence="3">CON9</strain>
    </source>
</reference>
<dbReference type="InterPro" id="IPR003709">
    <property type="entry name" value="VanY-like_core_dom"/>
</dbReference>
<dbReference type="Pfam" id="PF02557">
    <property type="entry name" value="VanY"/>
    <property type="match status" value="1"/>
</dbReference>
<evidence type="ECO:0000313" key="4">
    <source>
        <dbReference type="Proteomes" id="UP001059836"/>
    </source>
</evidence>
<accession>A0ABX6IDI3</accession>
<evidence type="ECO:0000256" key="1">
    <source>
        <dbReference type="SAM" id="SignalP"/>
    </source>
</evidence>
<name>A0ABX6IDI3_9ACTN</name>
<feature type="domain" description="D-alanyl-D-alanine carboxypeptidase-like core" evidence="2">
    <location>
        <begin position="65"/>
        <end position="161"/>
    </location>
</feature>